<reference evidence="1 2" key="1">
    <citation type="submission" date="2017-07" db="EMBL/GenBank/DDBJ databases">
        <title>Draft Genome Sequences of Select Purple Nonsulfur Bacteria.</title>
        <authorList>
            <person name="Lasarre B."/>
            <person name="Mckinlay J.B."/>
        </authorList>
    </citation>
    <scope>NUCLEOTIDE SEQUENCE [LARGE SCALE GENOMIC DNA]</scope>
    <source>
        <strain evidence="1 2">DSM 11290</strain>
    </source>
</reference>
<proteinExistence type="predicted"/>
<dbReference type="EMBL" id="NPEV01000061">
    <property type="protein sequence ID" value="RAI24956.1"/>
    <property type="molecule type" value="Genomic_DNA"/>
</dbReference>
<evidence type="ECO:0000313" key="1">
    <source>
        <dbReference type="EMBL" id="RAI24956.1"/>
    </source>
</evidence>
<dbReference type="SUPFAM" id="SSF52540">
    <property type="entry name" value="P-loop containing nucleoside triphosphate hydrolases"/>
    <property type="match status" value="1"/>
</dbReference>
<dbReference type="OrthoDB" id="288532at2"/>
<evidence type="ECO:0000313" key="2">
    <source>
        <dbReference type="Proteomes" id="UP000249299"/>
    </source>
</evidence>
<sequence>MILSHEHRFIFLKTRKTAGTSIELALSQICGEKDILTRVSPRDEAMRESLPGPNAQNWLAPGMRINRPERILGRLLGQHTRGRGYFNHVPAREVLRLTGPRIWRSYFKISVERNPWDRQVSLYYWRYPDADKRPTFETFITSPRWRKKVDNFAIYSLAGRPAVDFVIRYEQLQDDLAEVFHRLGIQDPPALPATKSGTRTDRGDYRDHYTDKTRDIVAGWYRDEIAAFGYRF</sequence>
<dbReference type="InterPro" id="IPR027417">
    <property type="entry name" value="P-loop_NTPase"/>
</dbReference>
<dbReference type="RefSeq" id="WP_111436248.1">
    <property type="nucleotide sequence ID" value="NZ_JACIGG010000002.1"/>
</dbReference>
<dbReference type="AlphaFoldDB" id="A0A327JH07"/>
<evidence type="ECO:0008006" key="3">
    <source>
        <dbReference type="Google" id="ProtNLM"/>
    </source>
</evidence>
<gene>
    <name evidence="1" type="ORF">CH339_20475</name>
</gene>
<dbReference type="Gene3D" id="3.40.50.300">
    <property type="entry name" value="P-loop containing nucleotide triphosphate hydrolases"/>
    <property type="match status" value="1"/>
</dbReference>
<dbReference type="GO" id="GO:0008146">
    <property type="term" value="F:sulfotransferase activity"/>
    <property type="evidence" value="ECO:0007669"/>
    <property type="project" value="InterPro"/>
</dbReference>
<accession>A0A327JH07</accession>
<dbReference type="Proteomes" id="UP000249299">
    <property type="component" value="Unassembled WGS sequence"/>
</dbReference>
<organism evidence="1 2">
    <name type="scientific">Rhodobium orientis</name>
    <dbReference type="NCBI Taxonomy" id="34017"/>
    <lineage>
        <taxon>Bacteria</taxon>
        <taxon>Pseudomonadati</taxon>
        <taxon>Pseudomonadota</taxon>
        <taxon>Alphaproteobacteria</taxon>
        <taxon>Hyphomicrobiales</taxon>
        <taxon>Rhodobiaceae</taxon>
        <taxon>Rhodobium</taxon>
    </lineage>
</organism>
<dbReference type="Pfam" id="PF03567">
    <property type="entry name" value="Sulfotransfer_2"/>
    <property type="match status" value="1"/>
</dbReference>
<comment type="caution">
    <text evidence="1">The sequence shown here is derived from an EMBL/GenBank/DDBJ whole genome shotgun (WGS) entry which is preliminary data.</text>
</comment>
<dbReference type="GO" id="GO:0016020">
    <property type="term" value="C:membrane"/>
    <property type="evidence" value="ECO:0007669"/>
    <property type="project" value="InterPro"/>
</dbReference>
<protein>
    <recommendedName>
        <fullName evidence="3">Sulfotransferase family protein</fullName>
    </recommendedName>
</protein>
<dbReference type="InterPro" id="IPR005331">
    <property type="entry name" value="Sulfotransferase"/>
</dbReference>
<name>A0A327JH07_9HYPH</name>
<keyword evidence="2" id="KW-1185">Reference proteome</keyword>